<evidence type="ECO:0000256" key="6">
    <source>
        <dbReference type="ARBA" id="ARBA00022475"/>
    </source>
</evidence>
<dbReference type="PANTHER" id="PTHR10160:SF19">
    <property type="entry name" value="PROTON-TRANSLOCATING NAD(P)(+) TRANSHYDROGENASE"/>
    <property type="match status" value="1"/>
</dbReference>
<dbReference type="Gene3D" id="3.40.50.1220">
    <property type="entry name" value="TPP-binding domain"/>
    <property type="match status" value="1"/>
</dbReference>
<keyword evidence="9" id="KW-0547">Nucleotide-binding</keyword>
<comment type="subcellular location">
    <subcellularLocation>
        <location evidence="2">Cell inner membrane</location>
        <topology evidence="2">Multi-pass membrane protein</topology>
    </subcellularLocation>
    <subcellularLocation>
        <location evidence="1">Mitochondrion inner membrane</location>
        <topology evidence="1">Multi-pass membrane protein</topology>
        <orientation evidence="1">Matrix side</orientation>
    </subcellularLocation>
</comment>
<feature type="transmembrane region" description="Helical" evidence="24">
    <location>
        <begin position="202"/>
        <end position="221"/>
    </location>
</feature>
<feature type="transmembrane region" description="Helical" evidence="24">
    <location>
        <begin position="935"/>
        <end position="961"/>
    </location>
</feature>
<dbReference type="PROSITE" id="PS00837">
    <property type="entry name" value="ALADH_PNT_2"/>
    <property type="match status" value="1"/>
</dbReference>
<dbReference type="SUPFAM" id="SSF51735">
    <property type="entry name" value="NAD(P)-binding Rossmann-fold domains"/>
    <property type="match status" value="1"/>
</dbReference>
<dbReference type="GO" id="GO:0005886">
    <property type="term" value="C:plasma membrane"/>
    <property type="evidence" value="ECO:0007669"/>
    <property type="project" value="UniProtKB-SubCell"/>
</dbReference>
<keyword evidence="8 24" id="KW-0812">Transmembrane</keyword>
<feature type="transmembrane region" description="Helical" evidence="24">
    <location>
        <begin position="94"/>
        <end position="113"/>
    </location>
</feature>
<feature type="transmembrane region" description="Helical" evidence="24">
    <location>
        <begin position="1038"/>
        <end position="1061"/>
    </location>
</feature>
<evidence type="ECO:0000313" key="27">
    <source>
        <dbReference type="EMBL" id="CCO17359.1"/>
    </source>
</evidence>
<dbReference type="EMBL" id="FO082273">
    <property type="protein sequence ID" value="CCO17359.1"/>
    <property type="molecule type" value="Genomic_DNA"/>
</dbReference>
<evidence type="ECO:0000256" key="13">
    <source>
        <dbReference type="ARBA" id="ARBA00022967"/>
    </source>
</evidence>
<dbReference type="Pfam" id="PF02233">
    <property type="entry name" value="PNTB"/>
    <property type="match status" value="1"/>
</dbReference>
<dbReference type="Gene3D" id="3.40.50.720">
    <property type="entry name" value="NAD(P)-binding Rossmann-like Domain"/>
    <property type="match status" value="2"/>
</dbReference>
<comment type="similarity">
    <text evidence="3">In the N-terminal section; belongs to the AlaDH/PNT family.</text>
</comment>
<evidence type="ECO:0000256" key="14">
    <source>
        <dbReference type="ARBA" id="ARBA00022989"/>
    </source>
</evidence>
<feature type="transmembrane region" description="Helical" evidence="24">
    <location>
        <begin position="233"/>
        <end position="251"/>
    </location>
</feature>
<feature type="transmembrane region" description="Helical" evidence="24">
    <location>
        <begin position="40"/>
        <end position="58"/>
    </location>
</feature>
<evidence type="ECO:0000259" key="26">
    <source>
        <dbReference type="SMART" id="SM01003"/>
    </source>
</evidence>
<organism evidence="27 28">
    <name type="scientific">Bathycoccus prasinos</name>
    <dbReference type="NCBI Taxonomy" id="41875"/>
    <lineage>
        <taxon>Eukaryota</taxon>
        <taxon>Viridiplantae</taxon>
        <taxon>Chlorophyta</taxon>
        <taxon>Mamiellophyceae</taxon>
        <taxon>Mamiellales</taxon>
        <taxon>Bathycoccaceae</taxon>
        <taxon>Bathycoccus</taxon>
    </lineage>
</organism>
<evidence type="ECO:0000256" key="12">
    <source>
        <dbReference type="ARBA" id="ARBA00022946"/>
    </source>
</evidence>
<dbReference type="NCBIfam" id="TIGR00561">
    <property type="entry name" value="pntA"/>
    <property type="match status" value="1"/>
</dbReference>
<feature type="transmembrane region" description="Helical" evidence="24">
    <location>
        <begin position="173"/>
        <end position="196"/>
    </location>
</feature>
<evidence type="ECO:0000256" key="22">
    <source>
        <dbReference type="ARBA" id="ARBA00074145"/>
    </source>
</evidence>
<keyword evidence="10" id="KW-0999">Mitochondrion inner membrane</keyword>
<dbReference type="InterPro" id="IPR008143">
    <property type="entry name" value="Ala_DH/PNT_CS2"/>
</dbReference>
<dbReference type="InterPro" id="IPR034300">
    <property type="entry name" value="PNTB-like"/>
</dbReference>
<dbReference type="GO" id="GO:0006740">
    <property type="term" value="P:NADPH regeneration"/>
    <property type="evidence" value="ECO:0007669"/>
    <property type="project" value="TreeGrafter"/>
</dbReference>
<keyword evidence="11" id="KW-0521">NADP</keyword>
<dbReference type="SUPFAM" id="SSF52283">
    <property type="entry name" value="Formate/glycerate dehydrogenase catalytic domain-like"/>
    <property type="match status" value="1"/>
</dbReference>
<reference evidence="27 28" key="1">
    <citation type="submission" date="2011-10" db="EMBL/GenBank/DDBJ databases">
        <authorList>
            <person name="Genoscope - CEA"/>
        </authorList>
    </citation>
    <scope>NUCLEOTIDE SEQUENCE [LARGE SCALE GENOMIC DNA]</scope>
    <source>
        <strain evidence="27 28">RCC 1105</strain>
    </source>
</reference>
<evidence type="ECO:0000256" key="4">
    <source>
        <dbReference type="ARBA" id="ARBA00011738"/>
    </source>
</evidence>
<evidence type="ECO:0000259" key="25">
    <source>
        <dbReference type="SMART" id="SM01002"/>
    </source>
</evidence>
<protein>
    <recommendedName>
        <fullName evidence="22">NAD(P) transhydrogenase, mitochondrial</fullName>
        <ecNumber evidence="5">7.1.1.1</ecNumber>
    </recommendedName>
    <alternativeName>
        <fullName evidence="23">Nicotinamide nucleotide transhydrogenase</fullName>
    </alternativeName>
</protein>
<dbReference type="KEGG" id="bpg:Bathy06g01170"/>
<dbReference type="GO" id="GO:0016491">
    <property type="term" value="F:oxidoreductase activity"/>
    <property type="evidence" value="ECO:0007669"/>
    <property type="project" value="InterPro"/>
</dbReference>
<dbReference type="GO" id="GO:0050661">
    <property type="term" value="F:NADP binding"/>
    <property type="evidence" value="ECO:0007669"/>
    <property type="project" value="TreeGrafter"/>
</dbReference>
<comment type="function">
    <text evidence="20">The transhydrogenation between NADH and NADP is coupled to respiration and ATP hydrolysis and functions as a proton pump across the membrane. May play a role in reactive oxygen species (ROS) detoxification in the adrenal gland.</text>
</comment>
<sequence length="1072" mass="113317">MSQNSSNDYLSVIYTGSIVLFTLALKGLSKTETSRMGNIYGMLGFLVAFAGILASTFVYSRGYWLFFAVALPPGLVSVFMSFRVQMTGMPVMVGLFNGFGGLASALLGLALYYDQHEKMLQEANDLSSNKEVLRSIFYLFGIVVGVVTFIGSIVACLKLAGKISTKPMIPPGRVVWLPCLLGGIVATGVIAAMGGFDATSGSGGLICLYVMTGLSAVYGYLFTMAIGGADMPVVISVLNSGSGWAGVFAGFMLDNELMIIGGAFVGASGIILSFVMAEAMNRSLVSVLAGGFGDTGGSAKKDPNAPVDDREPTIFTKDDTVKTLMDAKSVIIVPGYGMAVSRAQHSVCELTKLLRSFGKQVRFGIHPVAGRLPGHMNVLLAEASIPYDIVLAMDEINDDFPDTDVSIVIGANDTVNPAAQTDPTSAIAGMPVLEVWKAKQSIVLKRSLASGYAGVENPLFVYPNNAMLLGDAKGTIDGLVEEIRANYGGDLQKGDVAVNITTKKKQEAADYTQVPKPFAGTKPLVTLGVVSETKPGEKRCAMTPAVARTLLEKHNIHCIVESNCGLASGYLDAEYKKCGVAVVSSKAEVYSKVDALLKIGKPTDEELTSMKGKTIVGWVSPNFPESEALVQKAGSSGCNLISIDSVPRITTAQKMDVLSSVGKIAGYRAVIEAVHKFQSFLAPQITAAGKYPPAKVLVIGAGVAGLEAVGAAHSLGADVRAFDTRLETRDQVESMGGKFLEMHFEEDGTGEGGYAKTMSPEFIEKEMELFHEQCKECDIVITTAAIPGRKAPILLKKYHVDAMKAGSVIVDLAALTGGNCECTKSNQTYVYEDKVTMIGNTDLVSGAAQIASQMYATNMLHLILHMCGNPKKPEEGKFQVDFDDIIVRAVTVAKIGQGLTWPPPKGTGPPPPRMDAKKTAGAAGDLSIKKEKTMLFGGIVSLSEVLVLLFVTGFLVVVGVFCPPSFFTYLLLFILAAWVGFLLIGNVASSLHTPLMSVSNAISGIVVIGGLLALEDYATKDIKDDMDTLGSMAVKRGVGAIALNAVAISLAFVNVAGGFAVTQRMLGMFKKS</sequence>
<dbReference type="InterPro" id="IPR024605">
    <property type="entry name" value="NADP_transhyd_a_C"/>
</dbReference>
<dbReference type="SUPFAM" id="SSF52467">
    <property type="entry name" value="DHS-like NAD/FAD-binding domain"/>
    <property type="match status" value="1"/>
</dbReference>
<dbReference type="eggNOG" id="ENOG502QQ0A">
    <property type="taxonomic scope" value="Eukaryota"/>
</dbReference>
<proteinExistence type="inferred from homology"/>
<dbReference type="GO" id="GO:0008750">
    <property type="term" value="F:proton-translocating NAD(P)+ transhydrogenase activity"/>
    <property type="evidence" value="ECO:0007669"/>
    <property type="project" value="UniProtKB-EC"/>
</dbReference>
<feature type="transmembrane region" description="Helical" evidence="24">
    <location>
        <begin position="136"/>
        <end position="161"/>
    </location>
</feature>
<evidence type="ECO:0000256" key="10">
    <source>
        <dbReference type="ARBA" id="ARBA00022792"/>
    </source>
</evidence>
<evidence type="ECO:0000256" key="11">
    <source>
        <dbReference type="ARBA" id="ARBA00022857"/>
    </source>
</evidence>
<feature type="transmembrane region" description="Helical" evidence="24">
    <location>
        <begin position="1000"/>
        <end position="1018"/>
    </location>
</feature>
<keyword evidence="16" id="KW-0520">NAD</keyword>
<dbReference type="InterPro" id="IPR026255">
    <property type="entry name" value="NADP_transhyd_a"/>
</dbReference>
<dbReference type="CDD" id="cd05304">
    <property type="entry name" value="Rubrum_tdh"/>
    <property type="match status" value="1"/>
</dbReference>
<dbReference type="OrthoDB" id="37244at2759"/>
<evidence type="ECO:0000313" key="28">
    <source>
        <dbReference type="Proteomes" id="UP000198341"/>
    </source>
</evidence>
<keyword evidence="13" id="KW-1278">Translocase</keyword>
<feature type="domain" description="Alanine dehydrogenase/pyridine nucleotide transhydrogenase NAD(H)-binding" evidence="25">
    <location>
        <begin position="674"/>
        <end position="839"/>
    </location>
</feature>
<evidence type="ECO:0000256" key="15">
    <source>
        <dbReference type="ARBA" id="ARBA00022990"/>
    </source>
</evidence>
<dbReference type="Proteomes" id="UP000198341">
    <property type="component" value="Chromosome 6"/>
</dbReference>
<evidence type="ECO:0000256" key="18">
    <source>
        <dbReference type="ARBA" id="ARBA00023136"/>
    </source>
</evidence>
<gene>
    <name evidence="27" type="ORF">Bathy06g01170</name>
</gene>
<name>K8EH88_9CHLO</name>
<dbReference type="STRING" id="41875.K8EH88"/>
<evidence type="ECO:0000256" key="5">
    <source>
        <dbReference type="ARBA" id="ARBA00012943"/>
    </source>
</evidence>
<keyword evidence="14 24" id="KW-1133">Transmembrane helix</keyword>
<keyword evidence="18 24" id="KW-0472">Membrane</keyword>
<dbReference type="InterPro" id="IPR007886">
    <property type="entry name" value="AlaDH/PNT_N"/>
</dbReference>
<feature type="transmembrane region" description="Helical" evidence="24">
    <location>
        <begin position="967"/>
        <end position="988"/>
    </location>
</feature>
<dbReference type="Pfam" id="PF05222">
    <property type="entry name" value="AlaDh_PNT_N"/>
    <property type="match status" value="1"/>
</dbReference>
<evidence type="ECO:0000256" key="20">
    <source>
        <dbReference type="ARBA" id="ARBA00054910"/>
    </source>
</evidence>
<dbReference type="EC" id="7.1.1.1" evidence="5"/>
<dbReference type="RefSeq" id="XP_007512759.1">
    <property type="nucleotide sequence ID" value="XM_007512697.1"/>
</dbReference>
<keyword evidence="6" id="KW-1003">Cell membrane</keyword>
<dbReference type="Pfam" id="PF01262">
    <property type="entry name" value="AlaDh_PNT_C"/>
    <property type="match status" value="1"/>
</dbReference>
<evidence type="ECO:0000256" key="17">
    <source>
        <dbReference type="ARBA" id="ARBA00023128"/>
    </source>
</evidence>
<dbReference type="InterPro" id="IPR036291">
    <property type="entry name" value="NAD(P)-bd_dom_sf"/>
</dbReference>
<keyword evidence="15" id="KW-0007">Acetylation</keyword>
<dbReference type="SMART" id="SM01002">
    <property type="entry name" value="AlaDh_PNT_C"/>
    <property type="match status" value="1"/>
</dbReference>
<dbReference type="AlphaFoldDB" id="K8EH88"/>
<keyword evidence="7" id="KW-0997">Cell inner membrane</keyword>
<comment type="catalytic activity">
    <reaction evidence="19">
        <text>NAD(+) + NADPH + H(+)(in) = NADH + NADP(+) + H(+)(out)</text>
        <dbReference type="Rhea" id="RHEA:47992"/>
        <dbReference type="ChEBI" id="CHEBI:15378"/>
        <dbReference type="ChEBI" id="CHEBI:57540"/>
        <dbReference type="ChEBI" id="CHEBI:57783"/>
        <dbReference type="ChEBI" id="CHEBI:57945"/>
        <dbReference type="ChEBI" id="CHEBI:58349"/>
        <dbReference type="EC" id="7.1.1.1"/>
    </reaction>
</comment>
<dbReference type="Pfam" id="PF12769">
    <property type="entry name" value="PNTB_4TM"/>
    <property type="match status" value="1"/>
</dbReference>
<feature type="transmembrane region" description="Helical" evidence="24">
    <location>
        <begin position="257"/>
        <end position="277"/>
    </location>
</feature>
<evidence type="ECO:0000256" key="16">
    <source>
        <dbReference type="ARBA" id="ARBA00023027"/>
    </source>
</evidence>
<comment type="subunit">
    <text evidence="4">Homodimer.</text>
</comment>
<dbReference type="FunFam" id="3.40.50.1220:FF:000002">
    <property type="entry name" value="NAD(P) transhydrogenase subunit beta"/>
    <property type="match status" value="1"/>
</dbReference>
<feature type="domain" description="Alanine dehydrogenase/pyridine nucleotide transhydrogenase N-terminal" evidence="26">
    <location>
        <begin position="528"/>
        <end position="665"/>
    </location>
</feature>
<evidence type="ECO:0000256" key="2">
    <source>
        <dbReference type="ARBA" id="ARBA00004429"/>
    </source>
</evidence>
<feature type="transmembrane region" description="Helical" evidence="24">
    <location>
        <begin position="12"/>
        <end position="28"/>
    </location>
</feature>
<accession>K8EH88</accession>
<dbReference type="FunFam" id="3.40.50.720:FF:000028">
    <property type="entry name" value="NAD(P) transhydrogenase subunit alpha"/>
    <property type="match status" value="1"/>
</dbReference>
<evidence type="ECO:0000256" key="8">
    <source>
        <dbReference type="ARBA" id="ARBA00022692"/>
    </source>
</evidence>
<dbReference type="InterPro" id="IPR007698">
    <property type="entry name" value="AlaDH/PNT_NAD(H)-bd"/>
</dbReference>
<dbReference type="GO" id="GO:0005743">
    <property type="term" value="C:mitochondrial inner membrane"/>
    <property type="evidence" value="ECO:0007669"/>
    <property type="project" value="UniProtKB-SubCell"/>
</dbReference>
<dbReference type="SMART" id="SM01003">
    <property type="entry name" value="AlaDh_PNT_N"/>
    <property type="match status" value="1"/>
</dbReference>
<evidence type="ECO:0000256" key="23">
    <source>
        <dbReference type="ARBA" id="ARBA00079255"/>
    </source>
</evidence>
<evidence type="ECO:0000256" key="19">
    <source>
        <dbReference type="ARBA" id="ARBA00048202"/>
    </source>
</evidence>
<evidence type="ECO:0000256" key="24">
    <source>
        <dbReference type="SAM" id="Phobius"/>
    </source>
</evidence>
<comment type="similarity">
    <text evidence="21">In the C-terminal section; belongs to the PNT beta subunit family.</text>
</comment>
<dbReference type="GeneID" id="19015097"/>
<evidence type="ECO:0000256" key="7">
    <source>
        <dbReference type="ARBA" id="ARBA00022519"/>
    </source>
</evidence>
<evidence type="ECO:0000256" key="9">
    <source>
        <dbReference type="ARBA" id="ARBA00022741"/>
    </source>
</evidence>
<evidence type="ECO:0000256" key="3">
    <source>
        <dbReference type="ARBA" id="ARBA00005624"/>
    </source>
</evidence>
<keyword evidence="12" id="KW-0809">Transit peptide</keyword>
<dbReference type="InterPro" id="IPR029035">
    <property type="entry name" value="DHS-like_NAD/FAD-binding_dom"/>
</dbReference>
<keyword evidence="17" id="KW-0496">Mitochondrion</keyword>
<feature type="transmembrane region" description="Helical" evidence="24">
    <location>
        <begin position="64"/>
        <end position="82"/>
    </location>
</feature>
<keyword evidence="28" id="KW-1185">Reference proteome</keyword>
<dbReference type="NCBIfam" id="NF006942">
    <property type="entry name" value="PRK09424.1"/>
    <property type="match status" value="1"/>
</dbReference>
<dbReference type="PANTHER" id="PTHR10160">
    <property type="entry name" value="NAD(P) TRANSHYDROGENASE"/>
    <property type="match status" value="1"/>
</dbReference>
<evidence type="ECO:0000256" key="1">
    <source>
        <dbReference type="ARBA" id="ARBA00004292"/>
    </source>
</evidence>
<evidence type="ECO:0000256" key="21">
    <source>
        <dbReference type="ARBA" id="ARBA00061558"/>
    </source>
</evidence>